<protein>
    <submittedName>
        <fullName evidence="1">Uncharacterized protein</fullName>
    </submittedName>
</protein>
<evidence type="ECO:0000313" key="2">
    <source>
        <dbReference type="Proteomes" id="UP000295097"/>
    </source>
</evidence>
<sequence length="183" mass="20574">MNRPQTSARERLERIRSLVVSAAPVKEISSDTAGLHLETDGMEPAEAEVMASVPHTCPTANRELLLKHADIPAQLIRMVDALKQLTERQNADLNALRLKLEEKGGRPAKDYAAECAMKCSEPAFKAFMEARHGIARPLTDERVTDAVRKALMIASRADLNKDRQAAARWRTMVTDFENWRKQR</sequence>
<dbReference type="EMBL" id="SMAR01000051">
    <property type="protein sequence ID" value="TCT29608.1"/>
    <property type="molecule type" value="Genomic_DNA"/>
</dbReference>
<dbReference type="RefSeq" id="WP_132314106.1">
    <property type="nucleotide sequence ID" value="NZ_SMAR01000051.1"/>
</dbReference>
<organism evidence="1 2">
    <name type="scientific">Martelella mediterranea</name>
    <dbReference type="NCBI Taxonomy" id="293089"/>
    <lineage>
        <taxon>Bacteria</taxon>
        <taxon>Pseudomonadati</taxon>
        <taxon>Pseudomonadota</taxon>
        <taxon>Alphaproteobacteria</taxon>
        <taxon>Hyphomicrobiales</taxon>
        <taxon>Aurantimonadaceae</taxon>
        <taxon>Martelella</taxon>
    </lineage>
</organism>
<accession>A0A4V2V362</accession>
<reference evidence="1 2" key="1">
    <citation type="submission" date="2019-03" db="EMBL/GenBank/DDBJ databases">
        <title>Freshwater and sediment microbial communities from various areas in North America, analyzing microbe dynamics in response to fracking.</title>
        <authorList>
            <person name="Lamendella R."/>
        </authorList>
    </citation>
    <scope>NUCLEOTIDE SEQUENCE [LARGE SCALE GENOMIC DNA]</scope>
    <source>
        <strain evidence="1 2">175.2</strain>
    </source>
</reference>
<gene>
    <name evidence="1" type="ORF">EDC90_10515</name>
</gene>
<dbReference type="OrthoDB" id="8282842at2"/>
<name>A0A4V2V362_9HYPH</name>
<evidence type="ECO:0000313" key="1">
    <source>
        <dbReference type="EMBL" id="TCT29608.1"/>
    </source>
</evidence>
<keyword evidence="2" id="KW-1185">Reference proteome</keyword>
<comment type="caution">
    <text evidence="1">The sequence shown here is derived from an EMBL/GenBank/DDBJ whole genome shotgun (WGS) entry which is preliminary data.</text>
</comment>
<proteinExistence type="predicted"/>
<dbReference type="AlphaFoldDB" id="A0A4V2V362"/>
<dbReference type="Proteomes" id="UP000295097">
    <property type="component" value="Unassembled WGS sequence"/>
</dbReference>